<reference evidence="4 5" key="1">
    <citation type="submission" date="2015-09" db="EMBL/GenBank/DDBJ databases">
        <title>Sorangium comparison.</title>
        <authorList>
            <person name="Zaburannyi N."/>
            <person name="Bunk B."/>
            <person name="Overmann J."/>
            <person name="Mueller R."/>
        </authorList>
    </citation>
    <scope>NUCLEOTIDE SEQUENCE [LARGE SCALE GENOMIC DNA]</scope>
    <source>
        <strain evidence="4 5">So ce836</strain>
    </source>
</reference>
<evidence type="ECO:0000256" key="3">
    <source>
        <dbReference type="SAM" id="SignalP"/>
    </source>
</evidence>
<accession>A0A4P2QI65</accession>
<dbReference type="SUPFAM" id="SSF69318">
    <property type="entry name" value="Integrin alpha N-terminal domain"/>
    <property type="match status" value="1"/>
</dbReference>
<dbReference type="EMBL" id="CP012672">
    <property type="protein sequence ID" value="AUX29261.1"/>
    <property type="molecule type" value="Genomic_DNA"/>
</dbReference>
<dbReference type="Gene3D" id="2.130.10.130">
    <property type="entry name" value="Integrin alpha, N-terminal"/>
    <property type="match status" value="1"/>
</dbReference>
<keyword evidence="1 3" id="KW-0732">Signal</keyword>
<organism evidence="4 5">
    <name type="scientific">Sorangium cellulosum</name>
    <name type="common">Polyangium cellulosum</name>
    <dbReference type="NCBI Taxonomy" id="56"/>
    <lineage>
        <taxon>Bacteria</taxon>
        <taxon>Pseudomonadati</taxon>
        <taxon>Myxococcota</taxon>
        <taxon>Polyangia</taxon>
        <taxon>Polyangiales</taxon>
        <taxon>Polyangiaceae</taxon>
        <taxon>Sorangium</taxon>
    </lineage>
</organism>
<name>A0A4P2QI65_SORCE</name>
<dbReference type="Proteomes" id="UP000295497">
    <property type="component" value="Chromosome"/>
</dbReference>
<dbReference type="PROSITE" id="PS51257">
    <property type="entry name" value="PROKAR_LIPOPROTEIN"/>
    <property type="match status" value="1"/>
</dbReference>
<dbReference type="PANTHER" id="PTHR46580">
    <property type="entry name" value="SENSOR KINASE-RELATED"/>
    <property type="match status" value="1"/>
</dbReference>
<gene>
    <name evidence="4" type="ORF">SOCE836_013490</name>
</gene>
<sequence>MRTSMNVVMALCVAATLPATGGCARGDGLDDEGRSIAPAAPPPGATRQRRDGRGWKITQTADFNADRMADVVWYDAERNRIAVWLMNGSDLLAPGPFIPGPGGDGWLVWANDFDADNMADLLWSHDERNLMAVWLMDGSRLRAPGPSIPGPIADGWIALPGDFDFDRMSDVLWINAEHNRMAVWPMNVTQPLAAMPPIPGPIGGFAFGFPVDVNFDGMADVVWNDIERNLLRVWLMHGSRPLVEGPAIPGPIGDGWVAAGVGDFNADGMLDVLWSNQERGLMAVWMLEGTQLLAAGPVIPGPIGDGWEARAAGDVNLDRMADVIWQRAGTGEMTVWLMDGSRVLAPGPVIPGPHGGG</sequence>
<dbReference type="PANTHER" id="PTHR46580:SF2">
    <property type="entry name" value="MAM DOMAIN-CONTAINING PROTEIN"/>
    <property type="match status" value="1"/>
</dbReference>
<proteinExistence type="predicted"/>
<feature type="region of interest" description="Disordered" evidence="2">
    <location>
        <begin position="29"/>
        <end position="51"/>
    </location>
</feature>
<dbReference type="RefSeq" id="WP_237245100.1">
    <property type="nucleotide sequence ID" value="NZ_CP012672.1"/>
</dbReference>
<feature type="chain" id="PRO_5020576290" description="VCBS repeat-containing protein" evidence="3">
    <location>
        <begin position="22"/>
        <end position="357"/>
    </location>
</feature>
<dbReference type="InterPro" id="IPR013517">
    <property type="entry name" value="FG-GAP"/>
</dbReference>
<dbReference type="InterPro" id="IPR028994">
    <property type="entry name" value="Integrin_alpha_N"/>
</dbReference>
<evidence type="ECO:0008006" key="6">
    <source>
        <dbReference type="Google" id="ProtNLM"/>
    </source>
</evidence>
<protein>
    <recommendedName>
        <fullName evidence="6">VCBS repeat-containing protein</fullName>
    </recommendedName>
</protein>
<dbReference type="AlphaFoldDB" id="A0A4P2QI65"/>
<evidence type="ECO:0000313" key="5">
    <source>
        <dbReference type="Proteomes" id="UP000295497"/>
    </source>
</evidence>
<evidence type="ECO:0000256" key="1">
    <source>
        <dbReference type="ARBA" id="ARBA00022729"/>
    </source>
</evidence>
<dbReference type="Pfam" id="PF13517">
    <property type="entry name" value="FG-GAP_3"/>
    <property type="match status" value="2"/>
</dbReference>
<feature type="signal peptide" evidence="3">
    <location>
        <begin position="1"/>
        <end position="21"/>
    </location>
</feature>
<evidence type="ECO:0000313" key="4">
    <source>
        <dbReference type="EMBL" id="AUX29261.1"/>
    </source>
</evidence>
<evidence type="ECO:0000256" key="2">
    <source>
        <dbReference type="SAM" id="MobiDB-lite"/>
    </source>
</evidence>